<protein>
    <recommendedName>
        <fullName evidence="3">DUF1360 domain-containing protein</fullName>
    </recommendedName>
</protein>
<evidence type="ECO:0000313" key="1">
    <source>
        <dbReference type="EMBL" id="KJE19412.1"/>
    </source>
</evidence>
<proteinExistence type="predicted"/>
<dbReference type="PATRIC" id="fig|1502723.3.peg.853"/>
<gene>
    <name evidence="1" type="ORF">FF36_06316</name>
</gene>
<sequence>MTTWESTARQVTDRVTGIARREEAEYSGGEPRPLGGYLATLGTYGVACASMVGVARLVGAAPPERVSAADLALVTVATHKLSRVLTKDPVTSPLRAPFTRFRGQSGPAELAEDVRESSEARHSIGELITCPFCAGQWVATGFVFGLVVAPRFTRLAASVFTAAAGSDALQFAYARLEQAAE</sequence>
<dbReference type="Pfam" id="PF07098">
    <property type="entry name" value="DUF1360"/>
    <property type="match status" value="1"/>
</dbReference>
<evidence type="ECO:0008006" key="3">
    <source>
        <dbReference type="Google" id="ProtNLM"/>
    </source>
</evidence>
<comment type="caution">
    <text evidence="1">The sequence shown here is derived from an EMBL/GenBank/DDBJ whole genome shotgun (WGS) entry which is preliminary data.</text>
</comment>
<dbReference type="EMBL" id="JYFN01000110">
    <property type="protein sequence ID" value="KJE19412.1"/>
    <property type="molecule type" value="Genomic_DNA"/>
</dbReference>
<reference evidence="2" key="1">
    <citation type="submission" date="2015-02" db="EMBL/GenBank/DDBJ databases">
        <title>Draft Genome of Frankia sp. CpI1-S.</title>
        <authorList>
            <person name="Oshone R.T."/>
            <person name="Ngom M."/>
            <person name="Ghodhbane-Gtari F."/>
            <person name="Gtari M."/>
            <person name="Morris K."/>
            <person name="Thomas K."/>
            <person name="Sen A."/>
            <person name="Tisa L.S."/>
        </authorList>
    </citation>
    <scope>NUCLEOTIDE SEQUENCE [LARGE SCALE GENOMIC DNA]</scope>
    <source>
        <strain evidence="2">CpI1-S</strain>
    </source>
</reference>
<evidence type="ECO:0000313" key="2">
    <source>
        <dbReference type="Proteomes" id="UP000032545"/>
    </source>
</evidence>
<dbReference type="AlphaFoldDB" id="A0A0D8B7Q4"/>
<organism evidence="1 2">
    <name type="scientific">Frankia torreyi</name>
    <dbReference type="NCBI Taxonomy" id="1856"/>
    <lineage>
        <taxon>Bacteria</taxon>
        <taxon>Bacillati</taxon>
        <taxon>Actinomycetota</taxon>
        <taxon>Actinomycetes</taxon>
        <taxon>Frankiales</taxon>
        <taxon>Frankiaceae</taxon>
        <taxon>Frankia</taxon>
    </lineage>
</organism>
<dbReference type="InterPro" id="IPR010773">
    <property type="entry name" value="Mycophage_PG1_Gp7"/>
</dbReference>
<accession>A0A0D8B7Q4</accession>
<dbReference type="Proteomes" id="UP000032545">
    <property type="component" value="Unassembled WGS sequence"/>
</dbReference>
<dbReference type="OrthoDB" id="4722315at2"/>
<reference evidence="1 2" key="2">
    <citation type="journal article" date="2016" name="Genome Announc.">
        <title>Permanent Draft Genome Sequences for Two Variants of Frankia sp. Strain CpI1, the First Frankia Strain Isolated from Root Nodules of Comptonia peregrina.</title>
        <authorList>
            <person name="Oshone R."/>
            <person name="Hurst S.G.IV."/>
            <person name="Abebe-Akele F."/>
            <person name="Simpson S."/>
            <person name="Morris K."/>
            <person name="Thomas W.K."/>
            <person name="Tisa L.S."/>
        </authorList>
    </citation>
    <scope>NUCLEOTIDE SEQUENCE [LARGE SCALE GENOMIC DNA]</scope>
    <source>
        <strain evidence="2">CpI1-S</strain>
    </source>
</reference>
<keyword evidence="2" id="KW-1185">Reference proteome</keyword>
<dbReference type="RefSeq" id="WP_044888707.1">
    <property type="nucleotide sequence ID" value="NZ_JYFN01000110.1"/>
</dbReference>
<name>A0A0D8B7Q4_9ACTN</name>